<reference evidence="1 2" key="1">
    <citation type="submission" date="2021-06" db="EMBL/GenBank/DDBJ databases">
        <title>Caerostris extrusa draft genome.</title>
        <authorList>
            <person name="Kono N."/>
            <person name="Arakawa K."/>
        </authorList>
    </citation>
    <scope>NUCLEOTIDE SEQUENCE [LARGE SCALE GENOMIC DNA]</scope>
</reference>
<comment type="caution">
    <text evidence="1">The sequence shown here is derived from an EMBL/GenBank/DDBJ whole genome shotgun (WGS) entry which is preliminary data.</text>
</comment>
<dbReference type="Proteomes" id="UP001054945">
    <property type="component" value="Unassembled WGS sequence"/>
</dbReference>
<dbReference type="AlphaFoldDB" id="A0AAV4VU00"/>
<evidence type="ECO:0000313" key="1">
    <source>
        <dbReference type="EMBL" id="GIY73483.1"/>
    </source>
</evidence>
<keyword evidence="2" id="KW-1185">Reference proteome</keyword>
<accession>A0AAV4VU00</accession>
<protein>
    <submittedName>
        <fullName evidence="1">Uncharacterized protein</fullName>
    </submittedName>
</protein>
<gene>
    <name evidence="1" type="ORF">CEXT_649471</name>
</gene>
<evidence type="ECO:0000313" key="2">
    <source>
        <dbReference type="Proteomes" id="UP001054945"/>
    </source>
</evidence>
<sequence length="78" mass="8656">MMGTGRIIKPLTIALGAEHRYAHTTILFSEQTQLGQEGTEQEYGAKGSNRGLILSQYFAKIITISEIFGSSEDTQQEY</sequence>
<organism evidence="1 2">
    <name type="scientific">Caerostris extrusa</name>
    <name type="common">Bark spider</name>
    <name type="synonym">Caerostris bankana</name>
    <dbReference type="NCBI Taxonomy" id="172846"/>
    <lineage>
        <taxon>Eukaryota</taxon>
        <taxon>Metazoa</taxon>
        <taxon>Ecdysozoa</taxon>
        <taxon>Arthropoda</taxon>
        <taxon>Chelicerata</taxon>
        <taxon>Arachnida</taxon>
        <taxon>Araneae</taxon>
        <taxon>Araneomorphae</taxon>
        <taxon>Entelegynae</taxon>
        <taxon>Araneoidea</taxon>
        <taxon>Araneidae</taxon>
        <taxon>Caerostris</taxon>
    </lineage>
</organism>
<name>A0AAV4VU00_CAEEX</name>
<dbReference type="EMBL" id="BPLR01015085">
    <property type="protein sequence ID" value="GIY73483.1"/>
    <property type="molecule type" value="Genomic_DNA"/>
</dbReference>
<proteinExistence type="predicted"/>